<dbReference type="Proteomes" id="UP000184267">
    <property type="component" value="Unassembled WGS sequence"/>
</dbReference>
<protein>
    <submittedName>
        <fullName evidence="1">Uncharacterized protein</fullName>
    </submittedName>
</protein>
<sequence length="69" mass="7794">MDDEWRWTPDAVDSNILTCLRARAAGGAPRLKRLGVSPKFDESAGAGSGNIWERLRQRLRASVELFHER</sequence>
<proteinExistence type="predicted"/>
<reference evidence="1 2" key="1">
    <citation type="submission" date="2016-10" db="EMBL/GenBank/DDBJ databases">
        <title>Genome sequence of the basidiomycete white-rot fungus Trametes pubescens.</title>
        <authorList>
            <person name="Makela M.R."/>
            <person name="Granchi Z."/>
            <person name="Peng M."/>
            <person name="De Vries R.P."/>
            <person name="Grigoriev I."/>
            <person name="Riley R."/>
            <person name="Hilden K."/>
        </authorList>
    </citation>
    <scope>NUCLEOTIDE SEQUENCE [LARGE SCALE GENOMIC DNA]</scope>
    <source>
        <strain evidence="1 2">FBCC735</strain>
    </source>
</reference>
<name>A0A1M2VWD8_TRAPU</name>
<evidence type="ECO:0000313" key="1">
    <source>
        <dbReference type="EMBL" id="OJT11915.1"/>
    </source>
</evidence>
<keyword evidence="2" id="KW-1185">Reference proteome</keyword>
<evidence type="ECO:0000313" key="2">
    <source>
        <dbReference type="Proteomes" id="UP000184267"/>
    </source>
</evidence>
<dbReference type="AlphaFoldDB" id="A0A1M2VWD8"/>
<gene>
    <name evidence="1" type="ORF">TRAPUB_11561</name>
</gene>
<accession>A0A1M2VWD8</accession>
<dbReference type="EMBL" id="MNAD01000557">
    <property type="protein sequence ID" value="OJT11915.1"/>
    <property type="molecule type" value="Genomic_DNA"/>
</dbReference>
<organism evidence="1 2">
    <name type="scientific">Trametes pubescens</name>
    <name type="common">White-rot fungus</name>
    <dbReference type="NCBI Taxonomy" id="154538"/>
    <lineage>
        <taxon>Eukaryota</taxon>
        <taxon>Fungi</taxon>
        <taxon>Dikarya</taxon>
        <taxon>Basidiomycota</taxon>
        <taxon>Agaricomycotina</taxon>
        <taxon>Agaricomycetes</taxon>
        <taxon>Polyporales</taxon>
        <taxon>Polyporaceae</taxon>
        <taxon>Trametes</taxon>
    </lineage>
</organism>
<comment type="caution">
    <text evidence="1">The sequence shown here is derived from an EMBL/GenBank/DDBJ whole genome shotgun (WGS) entry which is preliminary data.</text>
</comment>